<dbReference type="GO" id="GO:0043531">
    <property type="term" value="F:ADP binding"/>
    <property type="evidence" value="ECO:0007669"/>
    <property type="project" value="TreeGrafter"/>
</dbReference>
<evidence type="ECO:0000313" key="3">
    <source>
        <dbReference type="Proteomes" id="UP000283530"/>
    </source>
</evidence>
<feature type="compositionally biased region" description="Low complexity" evidence="1">
    <location>
        <begin position="144"/>
        <end position="154"/>
    </location>
</feature>
<protein>
    <submittedName>
        <fullName evidence="2">ATP synthase CF1 alpha subunit plastid</fullName>
    </submittedName>
</protein>
<dbReference type="AlphaFoldDB" id="A0A3S3MHC2"/>
<feature type="region of interest" description="Disordered" evidence="1">
    <location>
        <begin position="144"/>
        <end position="177"/>
    </location>
</feature>
<gene>
    <name evidence="2" type="ORF">CKAN_01250200</name>
</gene>
<dbReference type="GO" id="GO:0005524">
    <property type="term" value="F:ATP binding"/>
    <property type="evidence" value="ECO:0007669"/>
    <property type="project" value="TreeGrafter"/>
</dbReference>
<dbReference type="Gene3D" id="3.40.50.12240">
    <property type="match status" value="1"/>
</dbReference>
<accession>A0A3S3MHC2</accession>
<dbReference type="STRING" id="337451.A0A3S3MHC2"/>
<keyword evidence="3" id="KW-1185">Reference proteome</keyword>
<dbReference type="PANTHER" id="PTHR48082:SF2">
    <property type="entry name" value="ATP SYNTHASE SUBUNIT ALPHA, MITOCHONDRIAL"/>
    <property type="match status" value="1"/>
</dbReference>
<evidence type="ECO:0000256" key="1">
    <source>
        <dbReference type="SAM" id="MobiDB-lite"/>
    </source>
</evidence>
<organism evidence="2 3">
    <name type="scientific">Cinnamomum micranthum f. kanehirae</name>
    <dbReference type="NCBI Taxonomy" id="337451"/>
    <lineage>
        <taxon>Eukaryota</taxon>
        <taxon>Viridiplantae</taxon>
        <taxon>Streptophyta</taxon>
        <taxon>Embryophyta</taxon>
        <taxon>Tracheophyta</taxon>
        <taxon>Spermatophyta</taxon>
        <taxon>Magnoliopsida</taxon>
        <taxon>Magnoliidae</taxon>
        <taxon>Laurales</taxon>
        <taxon>Lauraceae</taxon>
        <taxon>Cinnamomum</taxon>
    </lineage>
</organism>
<comment type="caution">
    <text evidence="2">The sequence shown here is derived from an EMBL/GenBank/DDBJ whole genome shotgun (WGS) entry which is preliminary data.</text>
</comment>
<sequence length="177" mass="19244">MSSSPTKGQGRSVKATGRIAQIPVSEAYRGRVIIALAKSIDGRGEISASESRLIESPAPHIISRRSVYEPLQMGLIAIDSMIPIGRIIELECRPGVDPRKGHWGSGPRWDLKNLESFNGPLVHAPIDPTRVPLPLLFRNPLQGLLQSQPSPSSSDTSAPTHGHRRDVWFEASTISDS</sequence>
<dbReference type="InterPro" id="IPR005294">
    <property type="entry name" value="ATP_synth_F1_asu"/>
</dbReference>
<dbReference type="GO" id="GO:0045259">
    <property type="term" value="C:proton-transporting ATP synthase complex"/>
    <property type="evidence" value="ECO:0007669"/>
    <property type="project" value="InterPro"/>
</dbReference>
<dbReference type="PANTHER" id="PTHR48082">
    <property type="entry name" value="ATP SYNTHASE SUBUNIT ALPHA, MITOCHONDRIAL"/>
    <property type="match status" value="1"/>
</dbReference>
<evidence type="ECO:0000313" key="2">
    <source>
        <dbReference type="EMBL" id="RWR83739.1"/>
    </source>
</evidence>
<dbReference type="OrthoDB" id="999071at2759"/>
<name>A0A3S3MHC2_9MAGN</name>
<proteinExistence type="predicted"/>
<dbReference type="SUPFAM" id="SSF52540">
    <property type="entry name" value="P-loop containing nucleoside triphosphate hydrolases"/>
    <property type="match status" value="1"/>
</dbReference>
<dbReference type="InterPro" id="IPR027417">
    <property type="entry name" value="P-loop_NTPase"/>
</dbReference>
<reference evidence="2 3" key="1">
    <citation type="journal article" date="2019" name="Nat. Plants">
        <title>Stout camphor tree genome fills gaps in understanding of flowering plant genome evolution.</title>
        <authorList>
            <person name="Chaw S.M."/>
            <person name="Liu Y.C."/>
            <person name="Wu Y.W."/>
            <person name="Wang H.Y."/>
            <person name="Lin C.I."/>
            <person name="Wu C.S."/>
            <person name="Ke H.M."/>
            <person name="Chang L.Y."/>
            <person name="Hsu C.Y."/>
            <person name="Yang H.T."/>
            <person name="Sudianto E."/>
            <person name="Hsu M.H."/>
            <person name="Wu K.P."/>
            <person name="Wang L.N."/>
            <person name="Leebens-Mack J.H."/>
            <person name="Tsai I.J."/>
        </authorList>
    </citation>
    <scope>NUCLEOTIDE SEQUENCE [LARGE SCALE GENOMIC DNA]</scope>
    <source>
        <strain evidence="3">cv. Chaw 1501</strain>
        <tissue evidence="2">Young leaves</tissue>
    </source>
</reference>
<dbReference type="EMBL" id="QPKB01000004">
    <property type="protein sequence ID" value="RWR83739.1"/>
    <property type="molecule type" value="Genomic_DNA"/>
</dbReference>
<dbReference type="Proteomes" id="UP000283530">
    <property type="component" value="Unassembled WGS sequence"/>
</dbReference>
<dbReference type="GO" id="GO:0046933">
    <property type="term" value="F:proton-transporting ATP synthase activity, rotational mechanism"/>
    <property type="evidence" value="ECO:0007669"/>
    <property type="project" value="InterPro"/>
</dbReference>